<accession>A0A0E9SIL7</accession>
<proteinExistence type="predicted"/>
<dbReference type="AlphaFoldDB" id="A0A0E9SIL7"/>
<evidence type="ECO:0000313" key="1">
    <source>
        <dbReference type="EMBL" id="JAH41087.1"/>
    </source>
</evidence>
<protein>
    <submittedName>
        <fullName evidence="1">Uncharacterized protein</fullName>
    </submittedName>
</protein>
<name>A0A0E9SIL7_ANGAN</name>
<reference evidence="1" key="2">
    <citation type="journal article" date="2015" name="Fish Shellfish Immunol.">
        <title>Early steps in the European eel (Anguilla anguilla)-Vibrio vulnificus interaction in the gills: Role of the RtxA13 toxin.</title>
        <authorList>
            <person name="Callol A."/>
            <person name="Pajuelo D."/>
            <person name="Ebbesson L."/>
            <person name="Teles M."/>
            <person name="MacKenzie S."/>
            <person name="Amaro C."/>
        </authorList>
    </citation>
    <scope>NUCLEOTIDE SEQUENCE</scope>
</reference>
<reference evidence="1" key="1">
    <citation type="submission" date="2014-11" db="EMBL/GenBank/DDBJ databases">
        <authorList>
            <person name="Amaro Gonzalez C."/>
        </authorList>
    </citation>
    <scope>NUCLEOTIDE SEQUENCE</scope>
</reference>
<organism evidence="1">
    <name type="scientific">Anguilla anguilla</name>
    <name type="common">European freshwater eel</name>
    <name type="synonym">Muraena anguilla</name>
    <dbReference type="NCBI Taxonomy" id="7936"/>
    <lineage>
        <taxon>Eukaryota</taxon>
        <taxon>Metazoa</taxon>
        <taxon>Chordata</taxon>
        <taxon>Craniata</taxon>
        <taxon>Vertebrata</taxon>
        <taxon>Euteleostomi</taxon>
        <taxon>Actinopterygii</taxon>
        <taxon>Neopterygii</taxon>
        <taxon>Teleostei</taxon>
        <taxon>Anguilliformes</taxon>
        <taxon>Anguillidae</taxon>
        <taxon>Anguilla</taxon>
    </lineage>
</organism>
<dbReference type="EMBL" id="GBXM01067490">
    <property type="protein sequence ID" value="JAH41087.1"/>
    <property type="molecule type" value="Transcribed_RNA"/>
</dbReference>
<sequence length="32" mass="3651">MLFPRSSYTVIEQVSSERVEAPTILSAYQYQG</sequence>